<dbReference type="Gene3D" id="3.40.50.1240">
    <property type="entry name" value="Phosphoglycerate mutase-like"/>
    <property type="match status" value="1"/>
</dbReference>
<evidence type="ECO:0000256" key="1">
    <source>
        <dbReference type="SAM" id="SignalP"/>
    </source>
</evidence>
<organism evidence="2 3">
    <name type="scientific">Neoroseomonas marina</name>
    <dbReference type="NCBI Taxonomy" id="1232220"/>
    <lineage>
        <taxon>Bacteria</taxon>
        <taxon>Pseudomonadati</taxon>
        <taxon>Pseudomonadota</taxon>
        <taxon>Alphaproteobacteria</taxon>
        <taxon>Acetobacterales</taxon>
        <taxon>Acetobacteraceae</taxon>
        <taxon>Neoroseomonas</taxon>
    </lineage>
</organism>
<proteinExistence type="predicted"/>
<dbReference type="Pfam" id="PF00300">
    <property type="entry name" value="His_Phos_1"/>
    <property type="match status" value="1"/>
</dbReference>
<evidence type="ECO:0000313" key="3">
    <source>
        <dbReference type="Proteomes" id="UP000548582"/>
    </source>
</evidence>
<feature type="chain" id="PRO_5032441599" description="Histidine phosphatase family protein" evidence="1">
    <location>
        <begin position="19"/>
        <end position="196"/>
    </location>
</feature>
<dbReference type="InterPro" id="IPR029033">
    <property type="entry name" value="His_PPase_superfam"/>
</dbReference>
<dbReference type="AlphaFoldDB" id="A0A848EEA0"/>
<keyword evidence="3" id="KW-1185">Reference proteome</keyword>
<dbReference type="EMBL" id="JABBKX010000003">
    <property type="protein sequence ID" value="NMJ41675.1"/>
    <property type="molecule type" value="Genomic_DNA"/>
</dbReference>
<name>A0A848EEA0_9PROT</name>
<sequence>MRLPRRALALLVATPAAAAVPDWVAELRRGGFVLYMRHGVTDRSQLDTGRLGDRAGQRNLSAAGVRLAGEVSDAIARLGIPIGLVRSSPVFRASDTAAIIARGQPVEVTMDLVADDYTADIPAAVAGLRRALAIAPAPGTNTLLVGHIQKLAMVLGRSVAQQEFRENGVAVFRPEPPASFALRRILSPQDILAAAG</sequence>
<protein>
    <recommendedName>
        <fullName evidence="4">Histidine phosphatase family protein</fullName>
    </recommendedName>
</protein>
<evidence type="ECO:0008006" key="4">
    <source>
        <dbReference type="Google" id="ProtNLM"/>
    </source>
</evidence>
<dbReference type="CDD" id="cd07040">
    <property type="entry name" value="HP"/>
    <property type="match status" value="1"/>
</dbReference>
<accession>A0A848EEA0</accession>
<gene>
    <name evidence="2" type="ORF">GWK16_10515</name>
</gene>
<reference evidence="2 3" key="1">
    <citation type="submission" date="2020-03" db="EMBL/GenBank/DDBJ databases">
        <authorList>
            <person name="Sun Q."/>
        </authorList>
    </citation>
    <scope>NUCLEOTIDE SEQUENCE [LARGE SCALE GENOMIC DNA]</scope>
    <source>
        <strain evidence="2 3">JC162</strain>
    </source>
</reference>
<evidence type="ECO:0000313" key="2">
    <source>
        <dbReference type="EMBL" id="NMJ41675.1"/>
    </source>
</evidence>
<comment type="caution">
    <text evidence="2">The sequence shown here is derived from an EMBL/GenBank/DDBJ whole genome shotgun (WGS) entry which is preliminary data.</text>
</comment>
<dbReference type="InterPro" id="IPR013078">
    <property type="entry name" value="His_Pase_superF_clade-1"/>
</dbReference>
<dbReference type="Proteomes" id="UP000548582">
    <property type="component" value="Unassembled WGS sequence"/>
</dbReference>
<keyword evidence="1" id="KW-0732">Signal</keyword>
<feature type="signal peptide" evidence="1">
    <location>
        <begin position="1"/>
        <end position="18"/>
    </location>
</feature>
<dbReference type="SUPFAM" id="SSF53254">
    <property type="entry name" value="Phosphoglycerate mutase-like"/>
    <property type="match status" value="1"/>
</dbReference>
<dbReference type="RefSeq" id="WP_170053928.1">
    <property type="nucleotide sequence ID" value="NZ_JABBKX010000003.1"/>
</dbReference>